<dbReference type="Pfam" id="PF00528">
    <property type="entry name" value="BPD_transp_1"/>
    <property type="match status" value="1"/>
</dbReference>
<evidence type="ECO:0000256" key="2">
    <source>
        <dbReference type="ARBA" id="ARBA00022448"/>
    </source>
</evidence>
<dbReference type="InterPro" id="IPR000515">
    <property type="entry name" value="MetI-like"/>
</dbReference>
<keyword evidence="13" id="KW-1185">Reference proteome</keyword>
<evidence type="ECO:0000256" key="7">
    <source>
        <dbReference type="ARBA" id="ARBA00022989"/>
    </source>
</evidence>
<feature type="transmembrane region" description="Helical" evidence="10">
    <location>
        <begin position="304"/>
        <end position="330"/>
    </location>
</feature>
<sequence length="340" mass="37869">MSMIEKKLTDDLFQPAKQDKQKSEEISKPSLSFWQDAWRRLKKNRGAVIGLVAIVAIMLMAFIAPVFSKWDFNDQELMRANLPPKVKMLENVEFLGLNGVDIRGVDQYKMKNVPKDQYFVFGTDGLGRDQWVRVWKGTQISLYIAFLAAAIELIIGVTYGGISGFYGGRVDNIMMRFVEVLMGIPYLILVILFIIVLKPGVLSITLALVATGWIGMARLVRGQVMKLKHQEYVLSSKTLGSTNGRLITKHLLPNVLGTIIISITFSIPAAIFAEAFLSFIGLGIQPPTASLGSLISDGFRSIRIYPHLAIYPSIVMCILLISFNLLGDGLRDALDPKMRK</sequence>
<feature type="transmembrane region" description="Helical" evidence="10">
    <location>
        <begin position="255"/>
        <end position="284"/>
    </location>
</feature>
<dbReference type="RefSeq" id="WP_379748725.1">
    <property type="nucleotide sequence ID" value="NZ_JBHTCP010000014.1"/>
</dbReference>
<keyword evidence="6" id="KW-0653">Protein transport</keyword>
<evidence type="ECO:0000313" key="12">
    <source>
        <dbReference type="EMBL" id="MFC7371795.1"/>
    </source>
</evidence>
<evidence type="ECO:0000256" key="6">
    <source>
        <dbReference type="ARBA" id="ARBA00022927"/>
    </source>
</evidence>
<dbReference type="PANTHER" id="PTHR43386:SF24">
    <property type="entry name" value="OLIGOPEPTIDE TRANSPORT SYSTEM PERMEASE PROTEIN AMID"/>
    <property type="match status" value="1"/>
</dbReference>
<comment type="caution">
    <text evidence="12">The sequence shown here is derived from an EMBL/GenBank/DDBJ whole genome shotgun (WGS) entry which is preliminary data.</text>
</comment>
<dbReference type="Gene3D" id="1.10.3720.10">
    <property type="entry name" value="MetI-like"/>
    <property type="match status" value="1"/>
</dbReference>
<dbReference type="InterPro" id="IPR050366">
    <property type="entry name" value="BP-dependent_transpt_permease"/>
</dbReference>
<feature type="domain" description="ABC transmembrane type-1" evidence="11">
    <location>
        <begin position="138"/>
        <end position="327"/>
    </location>
</feature>
<keyword evidence="5" id="KW-0571">Peptide transport</keyword>
<evidence type="ECO:0000256" key="8">
    <source>
        <dbReference type="ARBA" id="ARBA00023136"/>
    </source>
</evidence>
<reference evidence="13" key="1">
    <citation type="journal article" date="2019" name="Int. J. Syst. Evol. Microbiol.">
        <title>The Global Catalogue of Microorganisms (GCM) 10K type strain sequencing project: providing services to taxonomists for standard genome sequencing and annotation.</title>
        <authorList>
            <consortium name="The Broad Institute Genomics Platform"/>
            <consortium name="The Broad Institute Genome Sequencing Center for Infectious Disease"/>
            <person name="Wu L."/>
            <person name="Ma J."/>
        </authorList>
    </citation>
    <scope>NUCLEOTIDE SEQUENCE [LARGE SCALE GENOMIC DNA]</scope>
    <source>
        <strain evidence="13">NBRC 106396</strain>
    </source>
</reference>
<dbReference type="EMBL" id="JBHTCP010000014">
    <property type="protein sequence ID" value="MFC7371795.1"/>
    <property type="molecule type" value="Genomic_DNA"/>
</dbReference>
<comment type="similarity">
    <text evidence="9">Belongs to the binding-protein-dependent transport system permease family. OppBC subfamily.</text>
</comment>
<keyword evidence="8 10" id="KW-0472">Membrane</keyword>
<evidence type="ECO:0000313" key="13">
    <source>
        <dbReference type="Proteomes" id="UP001596549"/>
    </source>
</evidence>
<dbReference type="PANTHER" id="PTHR43386">
    <property type="entry name" value="OLIGOPEPTIDE TRANSPORT SYSTEM PERMEASE PROTEIN APPC"/>
    <property type="match status" value="1"/>
</dbReference>
<dbReference type="PROSITE" id="PS50928">
    <property type="entry name" value="ABC_TM1"/>
    <property type="match status" value="1"/>
</dbReference>
<dbReference type="CDD" id="cd06261">
    <property type="entry name" value="TM_PBP2"/>
    <property type="match status" value="1"/>
</dbReference>
<organism evidence="12 13">
    <name type="scientific">Fictibacillus iocasae</name>
    <dbReference type="NCBI Taxonomy" id="2715437"/>
    <lineage>
        <taxon>Bacteria</taxon>
        <taxon>Bacillati</taxon>
        <taxon>Bacillota</taxon>
        <taxon>Bacilli</taxon>
        <taxon>Bacillales</taxon>
        <taxon>Fictibacillaceae</taxon>
        <taxon>Fictibacillus</taxon>
    </lineage>
</organism>
<evidence type="ECO:0000256" key="9">
    <source>
        <dbReference type="ARBA" id="ARBA00024202"/>
    </source>
</evidence>
<accession>A0ABW2NQ00</accession>
<evidence type="ECO:0000256" key="4">
    <source>
        <dbReference type="ARBA" id="ARBA00022692"/>
    </source>
</evidence>
<gene>
    <name evidence="12" type="primary">opp3C</name>
    <name evidence="12" type="ORF">ACFQPF_08905</name>
</gene>
<evidence type="ECO:0000256" key="3">
    <source>
        <dbReference type="ARBA" id="ARBA00022475"/>
    </source>
</evidence>
<feature type="transmembrane region" description="Helical" evidence="10">
    <location>
        <begin position="140"/>
        <end position="162"/>
    </location>
</feature>
<dbReference type="Proteomes" id="UP001596549">
    <property type="component" value="Unassembled WGS sequence"/>
</dbReference>
<comment type="subcellular location">
    <subcellularLocation>
        <location evidence="1 10">Cell membrane</location>
        <topology evidence="1 10">Multi-pass membrane protein</topology>
    </subcellularLocation>
</comment>
<keyword evidence="3" id="KW-1003">Cell membrane</keyword>
<keyword evidence="7 10" id="KW-1133">Transmembrane helix</keyword>
<dbReference type="SUPFAM" id="SSF161098">
    <property type="entry name" value="MetI-like"/>
    <property type="match status" value="1"/>
</dbReference>
<dbReference type="NCBIfam" id="NF045475">
    <property type="entry name" value="Opp3C"/>
    <property type="match status" value="1"/>
</dbReference>
<dbReference type="InterPro" id="IPR035906">
    <property type="entry name" value="MetI-like_sf"/>
</dbReference>
<dbReference type="InterPro" id="IPR025966">
    <property type="entry name" value="OppC_N"/>
</dbReference>
<evidence type="ECO:0000256" key="5">
    <source>
        <dbReference type="ARBA" id="ARBA00022856"/>
    </source>
</evidence>
<feature type="transmembrane region" description="Helical" evidence="10">
    <location>
        <begin position="201"/>
        <end position="220"/>
    </location>
</feature>
<keyword evidence="2 10" id="KW-0813">Transport</keyword>
<feature type="transmembrane region" description="Helical" evidence="10">
    <location>
        <begin position="47"/>
        <end position="68"/>
    </location>
</feature>
<evidence type="ECO:0000256" key="10">
    <source>
        <dbReference type="RuleBase" id="RU363032"/>
    </source>
</evidence>
<name>A0ABW2NQ00_9BACL</name>
<feature type="transmembrane region" description="Helical" evidence="10">
    <location>
        <begin position="174"/>
        <end position="195"/>
    </location>
</feature>
<proteinExistence type="inferred from homology"/>
<dbReference type="Pfam" id="PF12911">
    <property type="entry name" value="OppC_N"/>
    <property type="match status" value="1"/>
</dbReference>
<evidence type="ECO:0000256" key="1">
    <source>
        <dbReference type="ARBA" id="ARBA00004651"/>
    </source>
</evidence>
<protein>
    <submittedName>
        <fullName evidence="12">Oligopeptide ABC transporter permease</fullName>
    </submittedName>
</protein>
<evidence type="ECO:0000259" key="11">
    <source>
        <dbReference type="PROSITE" id="PS50928"/>
    </source>
</evidence>
<keyword evidence="4 10" id="KW-0812">Transmembrane</keyword>